<gene>
    <name evidence="2" type="ORF">AFUS01_LOCUS7676</name>
</gene>
<comment type="caution">
    <text evidence="2">The sequence shown here is derived from an EMBL/GenBank/DDBJ whole genome shotgun (WGS) entry which is preliminary data.</text>
</comment>
<dbReference type="OrthoDB" id="8859298at2759"/>
<organism evidence="2 3">
    <name type="scientific">Allacma fusca</name>
    <dbReference type="NCBI Taxonomy" id="39272"/>
    <lineage>
        <taxon>Eukaryota</taxon>
        <taxon>Metazoa</taxon>
        <taxon>Ecdysozoa</taxon>
        <taxon>Arthropoda</taxon>
        <taxon>Hexapoda</taxon>
        <taxon>Collembola</taxon>
        <taxon>Symphypleona</taxon>
        <taxon>Sminthuridae</taxon>
        <taxon>Allacma</taxon>
    </lineage>
</organism>
<protein>
    <recommendedName>
        <fullName evidence="4">DUF4806 domain-containing protein</fullName>
    </recommendedName>
</protein>
<keyword evidence="3" id="KW-1185">Reference proteome</keyword>
<evidence type="ECO:0000313" key="3">
    <source>
        <dbReference type="Proteomes" id="UP000708208"/>
    </source>
</evidence>
<reference evidence="2" key="1">
    <citation type="submission" date="2021-06" db="EMBL/GenBank/DDBJ databases">
        <authorList>
            <person name="Hodson N. C."/>
            <person name="Mongue J. A."/>
            <person name="Jaron S. K."/>
        </authorList>
    </citation>
    <scope>NUCLEOTIDE SEQUENCE</scope>
</reference>
<sequence>MFSIAEFEYEDCPETEVEVVPSVWIKNGFCSWPAYKNTDKIKSSVKKMVPPGNNWQQWKIVRILKSYARSYLSSSTYTSDLSECESTKRIPKRYMPLSPAEQPQAKSRRPSKVRLNSEIGSSITPPTVPKFLPLDDTAAESSMGSSFSTADNNSASDNGDHGFQFQLVDVDEENDTICDTEDVIQSPAVPNSKNSVVVNEIPGGTTLSFERFMVEEMMVMKSMLAELSNKMDIVAQPNIFETNELEFEDEEYKTCTSVQDLEIVSQKCAEDKDYRKKLIRHLSGVGGTKCSKVLNLMMSELMIDAVAVKYSYKGQRDKLKFEDLHFAPIFKACLKQNPFTQKERIHFNVEEGIGNWLKRANSRISGKGKPNSSSTASQ</sequence>
<dbReference type="PANTHER" id="PTHR34153:SF2">
    <property type="entry name" value="SI:CH211-262H13.3-RELATED"/>
    <property type="match status" value="1"/>
</dbReference>
<evidence type="ECO:0000313" key="2">
    <source>
        <dbReference type="EMBL" id="CAG7718273.1"/>
    </source>
</evidence>
<evidence type="ECO:0008006" key="4">
    <source>
        <dbReference type="Google" id="ProtNLM"/>
    </source>
</evidence>
<feature type="region of interest" description="Disordered" evidence="1">
    <location>
        <begin position="92"/>
        <end position="134"/>
    </location>
</feature>
<dbReference type="AlphaFoldDB" id="A0A8J2JDJ2"/>
<proteinExistence type="predicted"/>
<dbReference type="EMBL" id="CAJVCH010052152">
    <property type="protein sequence ID" value="CAG7718273.1"/>
    <property type="molecule type" value="Genomic_DNA"/>
</dbReference>
<dbReference type="Proteomes" id="UP000708208">
    <property type="component" value="Unassembled WGS sequence"/>
</dbReference>
<name>A0A8J2JDJ2_9HEXA</name>
<evidence type="ECO:0000256" key="1">
    <source>
        <dbReference type="SAM" id="MobiDB-lite"/>
    </source>
</evidence>
<dbReference type="PANTHER" id="PTHR34153">
    <property type="entry name" value="SI:CH211-262H13.3-RELATED-RELATED"/>
    <property type="match status" value="1"/>
</dbReference>
<accession>A0A8J2JDJ2</accession>